<proteinExistence type="predicted"/>
<feature type="region of interest" description="Disordered" evidence="2">
    <location>
        <begin position="1068"/>
        <end position="1109"/>
    </location>
</feature>
<dbReference type="GeneID" id="114429152"/>
<dbReference type="PANTHER" id="PTHR16520:SF3">
    <property type="entry name" value="KINETOCHORE SCAFFOLD 1"/>
    <property type="match status" value="1"/>
</dbReference>
<evidence type="ECO:0000256" key="2">
    <source>
        <dbReference type="SAM" id="MobiDB-lite"/>
    </source>
</evidence>
<evidence type="ECO:0000259" key="3">
    <source>
        <dbReference type="Pfam" id="PF18210"/>
    </source>
</evidence>
<name>A0A6P7HPC7_9TELE</name>
<feature type="compositionally biased region" description="Polar residues" evidence="2">
    <location>
        <begin position="907"/>
        <end position="919"/>
    </location>
</feature>
<evidence type="ECO:0000313" key="4">
    <source>
        <dbReference type="Proteomes" id="UP000515145"/>
    </source>
</evidence>
<feature type="compositionally biased region" description="Basic and acidic residues" evidence="2">
    <location>
        <begin position="987"/>
        <end position="997"/>
    </location>
</feature>
<dbReference type="InterPro" id="IPR037388">
    <property type="entry name" value="Blinkin"/>
</dbReference>
<dbReference type="RefSeq" id="XP_028253811.1">
    <property type="nucleotide sequence ID" value="XM_028398010.1"/>
</dbReference>
<accession>A0A6P7HPC7</accession>
<sequence>MEPLDPLRNIEGSVMSKRRISSILKAPRKSTRFSDTEQQENVVECPKPVERRNSRRVSFAPANDVLLFSKDVKNTAPAQNPLQELKTATTTAQSRVQMMVAEDGSQIMGMENLLSAPLHASQPRDKVFFDDDFGEKTVMFSTDDAFMDMTHSHTINIAKDAKLLEDIPLHNYDIVPTPGEKKAMFTMEDVSKDLTLSHRVTSGSVSTGRNMDVCVEKRNLSRSSLGFDDFLATLFNTSGPSTNTAVTRTTPPAGPAQINAQNADVDKENQAPPSARAVKEKSLNNTRKVGGLFCESTLCPEDDVCMDMTEAQTGRILGVNDDDDPFRCLFPTQEMYAHPDKRLTQTTEMKTKLQPGSKTSASADLKGMEISKVQRHQDKPDTEDDRMEKIVRFSADDAGMDGTGHTVNLATKLQSLQNLDFLPFCGEKTVRFNADDAAMDMTQCITVNIDSALASDSVVPKASEPSINPAITRVTSPSAHSPCGDAVFPDEDVGMDLTEAQTGRIMTGDALQCLFPSQDMFPQSGILKQADVTSYQLSSETTALPTCRGLETSLKTSLRTTKQRQQDKPDPEDDHFKTVRFSADDACMDVTRSYTVNIADNLKLQSLQNLDFLSSCGEKTMRFSADDACMDVTRCHTVNIADNLKLQSLQNQDFLPSCGEKTVRFNADDASMDMTEAQTGRIINLPATGDPLQCNQVTSYQVSCDTAGPSDCRGLESLLKMSLKGKIQGHQVKSDAVDDGRERTVRFTADDACMNVTQSHTVQIASHSEQPHRNVDFLLASVGRTARNATQTHTVNTTMAFQPKTQQSVDFLPASGEKTVRFSASDAAMDMIQSHTVNIPKSSIPDSDLPHHNVLPGHENVEFPKKRDNEICGLRRSRSLSACGLFTNLPSKTHGTLANPKPEGTDTPFSQETADQMNPANKAPGLVSAAMEKSVMTDSEDLNASMDMTEAQTGNIYGQMHTDEPPPCDSLAQNPNLKKVEVTSAQRSEETSSKPDSVEISPSLYSTEREARQEPSSPSAVDQDADRIYSRKSRRMTLADLQTKIRRLSHMVSTAPDATAMDSCTAPLPKMDHNLNSQDKITSAPEVEPEPEIREDTQAAAPSATTPFNMKTNQLMSRLSMGGFKPKLPQKRKPDDSKKLNCADHTKTIALDFTSQLNNFDADERGICDEELDSYEDVSETLDRINLQKISDKEGPSTELNMVVANDVFKEDFISPVQKRPLPDNENNMEDMKRMNKTTDIVESALQFDVRAYDSNITVAHSASQTMDSSSSIHTTSSRCEATFESSFKPSLLESQLEDYASDVQKKLEEGTITVLEFFKLFNIDFVIHNPRQSVLPRVLSDTDVTPMDLLKNKHIGYPKQMVYEADVQALTEKVEGLKVRMQDLDKPLKSVNKPLWEEMRCSSEKELKSFGSKLKERNNFFRKMGKVKSHEMKEVLYANLVQVNLEEQQKLRGTIKQADEMINSLDDCIHELETELAAVEEKGFEDKPSLKSLQEEMDKVTESKAECDRQTTELEMQMKQNSSELKRLKAETNDLEIHLDILKSLNEWTLKERNDNCTVVTFLNETIYLQLDYENSNGNGCDGVSEQKIANIAFKFELDAEKSWCHARLVHKLLSHYVEGEPAWVEKYPTSRYVPKLLQDVSLVVSRCRLMGEEIRLLKMWGGLRLDVLDISCVDTQLHIVFSSLEKLSKFEVIFGVRLTDRLCVFQLEGFKNMFGNTTSHQIEEIVVLFTPGKKLLTKIVRKIHDTLLS</sequence>
<keyword evidence="4" id="KW-1185">Reference proteome</keyword>
<dbReference type="Pfam" id="PF19221">
    <property type="entry name" value="MELT"/>
    <property type="match status" value="8"/>
</dbReference>
<dbReference type="GO" id="GO:0051301">
    <property type="term" value="P:cell division"/>
    <property type="evidence" value="ECO:0007669"/>
    <property type="project" value="InterPro"/>
</dbReference>
<reference evidence="5" key="1">
    <citation type="submission" date="2025-08" db="UniProtKB">
        <authorList>
            <consortium name="RefSeq"/>
        </authorList>
    </citation>
    <scope>IDENTIFICATION</scope>
</reference>
<dbReference type="GO" id="GO:0008608">
    <property type="term" value="P:attachment of spindle microtubules to kinetochore"/>
    <property type="evidence" value="ECO:0007669"/>
    <property type="project" value="InterPro"/>
</dbReference>
<feature type="compositionally biased region" description="Basic and acidic residues" evidence="2">
    <location>
        <begin position="564"/>
        <end position="575"/>
    </location>
</feature>
<dbReference type="GO" id="GO:0005634">
    <property type="term" value="C:nucleus"/>
    <property type="evidence" value="ECO:0007669"/>
    <property type="project" value="TreeGrafter"/>
</dbReference>
<dbReference type="CDD" id="cd22817">
    <property type="entry name" value="DRWD-N_Knl1"/>
    <property type="match status" value="1"/>
</dbReference>
<keyword evidence="1" id="KW-0175">Coiled coil</keyword>
<dbReference type="InterPro" id="IPR043651">
    <property type="entry name" value="KNL1_MELT_rpt"/>
</dbReference>
<dbReference type="CDD" id="cd21853">
    <property type="entry name" value="KNL1_NTD"/>
    <property type="match status" value="1"/>
</dbReference>
<evidence type="ECO:0000256" key="1">
    <source>
        <dbReference type="SAM" id="Coils"/>
    </source>
</evidence>
<protein>
    <submittedName>
        <fullName evidence="5">Uncharacterized protein knl1 isoform X1</fullName>
    </submittedName>
</protein>
<feature type="region of interest" description="Disordered" evidence="2">
    <location>
        <begin position="1121"/>
        <end position="1140"/>
    </location>
</feature>
<dbReference type="InterPro" id="IPR040850">
    <property type="entry name" value="Knl1_RWD_C"/>
</dbReference>
<feature type="region of interest" description="Disordered" evidence="2">
    <location>
        <begin position="981"/>
        <end position="1029"/>
    </location>
</feature>
<feature type="region of interest" description="Disordered" evidence="2">
    <location>
        <begin position="892"/>
        <end position="920"/>
    </location>
</feature>
<feature type="coiled-coil region" evidence="1">
    <location>
        <begin position="1456"/>
        <end position="1546"/>
    </location>
</feature>
<organism evidence="4 5">
    <name type="scientific">Parambassis ranga</name>
    <name type="common">Indian glassy fish</name>
    <dbReference type="NCBI Taxonomy" id="210632"/>
    <lineage>
        <taxon>Eukaryota</taxon>
        <taxon>Metazoa</taxon>
        <taxon>Chordata</taxon>
        <taxon>Craniata</taxon>
        <taxon>Vertebrata</taxon>
        <taxon>Euteleostomi</taxon>
        <taxon>Actinopterygii</taxon>
        <taxon>Neopterygii</taxon>
        <taxon>Teleostei</taxon>
        <taxon>Neoteleostei</taxon>
        <taxon>Acanthomorphata</taxon>
        <taxon>Ovalentaria</taxon>
        <taxon>Ambassidae</taxon>
        <taxon>Parambassis</taxon>
    </lineage>
</organism>
<dbReference type="CTD" id="57082"/>
<feature type="region of interest" description="Disordered" evidence="2">
    <location>
        <begin position="555"/>
        <end position="575"/>
    </location>
</feature>
<dbReference type="InParanoid" id="A0A6P7HPC7"/>
<gene>
    <name evidence="5" type="primary">knl1</name>
</gene>
<evidence type="ECO:0000313" key="5">
    <source>
        <dbReference type="RefSeq" id="XP_028253811.1"/>
    </source>
</evidence>
<dbReference type="GO" id="GO:0034501">
    <property type="term" value="P:protein localization to kinetochore"/>
    <property type="evidence" value="ECO:0007669"/>
    <property type="project" value="InterPro"/>
</dbReference>
<feature type="region of interest" description="Disordered" evidence="2">
    <location>
        <begin position="253"/>
        <end position="279"/>
    </location>
</feature>
<dbReference type="Pfam" id="PF18210">
    <property type="entry name" value="Knl1_RWD_C"/>
    <property type="match status" value="1"/>
</dbReference>
<dbReference type="PANTHER" id="PTHR16520">
    <property type="entry name" value="KINETOCHORE SCAFFOLD 1"/>
    <property type="match status" value="1"/>
</dbReference>
<dbReference type="Proteomes" id="UP000515145">
    <property type="component" value="Chromosome 24"/>
</dbReference>
<feature type="domain" description="Knl1 C-terminal RWD" evidence="3">
    <location>
        <begin position="1491"/>
        <end position="1652"/>
    </location>
</feature>
<dbReference type="OrthoDB" id="6132334at2759"/>